<dbReference type="RefSeq" id="WP_364852958.1">
    <property type="nucleotide sequence ID" value="NZ_JBFAUK010000005.1"/>
</dbReference>
<proteinExistence type="predicted"/>
<comment type="caution">
    <text evidence="2">The sequence shown here is derived from an EMBL/GenBank/DDBJ whole genome shotgun (WGS) entry which is preliminary data.</text>
</comment>
<protein>
    <submittedName>
        <fullName evidence="2">Uncharacterized protein</fullName>
    </submittedName>
</protein>
<name>A0ABV3JW19_STRON</name>
<organism evidence="2 3">
    <name type="scientific">Streptomyces orinoci</name>
    <name type="common">Streptoverticillium orinoci</name>
    <dbReference type="NCBI Taxonomy" id="67339"/>
    <lineage>
        <taxon>Bacteria</taxon>
        <taxon>Bacillati</taxon>
        <taxon>Actinomycetota</taxon>
        <taxon>Actinomycetes</taxon>
        <taxon>Kitasatosporales</taxon>
        <taxon>Streptomycetaceae</taxon>
        <taxon>Streptomyces</taxon>
    </lineage>
</organism>
<feature type="compositionally biased region" description="Polar residues" evidence="1">
    <location>
        <begin position="1"/>
        <end position="18"/>
    </location>
</feature>
<dbReference type="EMBL" id="JBFAUK010000005">
    <property type="protein sequence ID" value="MEV5506637.1"/>
    <property type="molecule type" value="Genomic_DNA"/>
</dbReference>
<gene>
    <name evidence="2" type="ORF">AB0L16_09175</name>
</gene>
<accession>A0ABV3JW19</accession>
<keyword evidence="3" id="KW-1185">Reference proteome</keyword>
<dbReference type="Proteomes" id="UP001552594">
    <property type="component" value="Unassembled WGS sequence"/>
</dbReference>
<reference evidence="2 3" key="1">
    <citation type="submission" date="2024-06" db="EMBL/GenBank/DDBJ databases">
        <title>The Natural Products Discovery Center: Release of the First 8490 Sequenced Strains for Exploring Actinobacteria Biosynthetic Diversity.</title>
        <authorList>
            <person name="Kalkreuter E."/>
            <person name="Kautsar S.A."/>
            <person name="Yang D."/>
            <person name="Bader C.D."/>
            <person name="Teijaro C.N."/>
            <person name="Fluegel L."/>
            <person name="Davis C.M."/>
            <person name="Simpson J.R."/>
            <person name="Lauterbach L."/>
            <person name="Steele A.D."/>
            <person name="Gui C."/>
            <person name="Meng S."/>
            <person name="Li G."/>
            <person name="Viehrig K."/>
            <person name="Ye F."/>
            <person name="Su P."/>
            <person name="Kiefer A.F."/>
            <person name="Nichols A."/>
            <person name="Cepeda A.J."/>
            <person name="Yan W."/>
            <person name="Fan B."/>
            <person name="Jiang Y."/>
            <person name="Adhikari A."/>
            <person name="Zheng C.-J."/>
            <person name="Schuster L."/>
            <person name="Cowan T.M."/>
            <person name="Smanski M.J."/>
            <person name="Chevrette M.G."/>
            <person name="De Carvalho L.P.S."/>
            <person name="Shen B."/>
        </authorList>
    </citation>
    <scope>NUCLEOTIDE SEQUENCE [LARGE SCALE GENOMIC DNA]</scope>
    <source>
        <strain evidence="2 3">NPDC052347</strain>
    </source>
</reference>
<feature type="region of interest" description="Disordered" evidence="1">
    <location>
        <begin position="1"/>
        <end position="52"/>
    </location>
</feature>
<sequence length="81" mass="9493">MSQSSTSTHRPTLQQRLYQSVRHLAKEPSEQQRQPDDESADAERFRTEHGDARNWSSRDFEDYWDLARAMPAADRSPESTR</sequence>
<evidence type="ECO:0000313" key="3">
    <source>
        <dbReference type="Proteomes" id="UP001552594"/>
    </source>
</evidence>
<feature type="compositionally biased region" description="Basic and acidic residues" evidence="1">
    <location>
        <begin position="24"/>
        <end position="52"/>
    </location>
</feature>
<evidence type="ECO:0000313" key="2">
    <source>
        <dbReference type="EMBL" id="MEV5506637.1"/>
    </source>
</evidence>
<evidence type="ECO:0000256" key="1">
    <source>
        <dbReference type="SAM" id="MobiDB-lite"/>
    </source>
</evidence>